<dbReference type="InterPro" id="IPR007527">
    <property type="entry name" value="Znf_SWIM"/>
</dbReference>
<evidence type="ECO:0000256" key="1">
    <source>
        <dbReference type="PROSITE-ProRule" id="PRU00325"/>
    </source>
</evidence>
<feature type="region of interest" description="Disordered" evidence="2">
    <location>
        <begin position="258"/>
        <end position="303"/>
    </location>
</feature>
<feature type="compositionally biased region" description="Low complexity" evidence="2">
    <location>
        <begin position="683"/>
        <end position="692"/>
    </location>
</feature>
<feature type="compositionally biased region" description="Polar residues" evidence="2">
    <location>
        <begin position="350"/>
        <end position="363"/>
    </location>
</feature>
<sequence length="716" mass="82063">MAASGQEQSDSQKGVLLKTITTPKSILNIIDEKVKTTAPTTVYRESIGSCEGITTIKNAKQIQNRRNKYLQKFKLSHDELFSTYEIGLQNKTFVQQLTFIPHLLVICAHDKSIEIFNRLLETTTTPIILANDTTFNLTDGYVRFVIRFIFDLHDLKYVRSRDSSLDSSSLIYRHTAFVQSPSIVLAYMIHETKEQRSHLQMIQTLKYLCPKIGINCVLVTDNEKAFKNCFAQEFPALLQFRCWNHMMKNIYRRVMKTKTSEEEEDQETQVVDDDNQHGSHGIQQQEQPLQETNDREDDGNEDFNEDDELEIEINDFIHTLATSEQTHSNHNDQLGICEQTHNIHHDHSYASSNAAQQHQISQETTTTPNNIRNTNIQLVPETRKDTAKRYVREMKFMLSNTSKIDFETQLAEMKKYWTDAFIKYFNKQIYPDIDQLGMWKVEQLGLRSLFKETITSNCVEGINYVYKELNDWKIVTIDRLVLSLNFLQGYYINEVLRGYCSVGGYKLKSGYECLRMDLSMLLLLNTYHPGEVVQRIKELNIKVGVDDQSSNRLPPLTNVELSTIMFDTDSQVTFSDAGAFIVKHTNGNKYMVTLLDDGFFGCTCGLSAKKKKSDCMHVIAVKRKMNIKVQQPIPKPNCSSLRKREKVEAGIGRTGRKNPSVWDKENIGSTTQTKRKGRRKSTEAAITTQTTTSKRKQSATKATAQSQTRVSTAPSK</sequence>
<organism evidence="4 6">
    <name type="scientific">Didymodactylos carnosus</name>
    <dbReference type="NCBI Taxonomy" id="1234261"/>
    <lineage>
        <taxon>Eukaryota</taxon>
        <taxon>Metazoa</taxon>
        <taxon>Spiralia</taxon>
        <taxon>Gnathifera</taxon>
        <taxon>Rotifera</taxon>
        <taxon>Eurotatoria</taxon>
        <taxon>Bdelloidea</taxon>
        <taxon>Philodinida</taxon>
        <taxon>Philodinidae</taxon>
        <taxon>Didymodactylos</taxon>
    </lineage>
</organism>
<keyword evidence="1" id="KW-0863">Zinc-finger</keyword>
<evidence type="ECO:0000313" key="6">
    <source>
        <dbReference type="Proteomes" id="UP000677228"/>
    </source>
</evidence>
<feature type="region of interest" description="Disordered" evidence="2">
    <location>
        <begin position="631"/>
        <end position="716"/>
    </location>
</feature>
<accession>A0A8S2EAG7</accession>
<evidence type="ECO:0000256" key="2">
    <source>
        <dbReference type="SAM" id="MobiDB-lite"/>
    </source>
</evidence>
<evidence type="ECO:0000313" key="5">
    <source>
        <dbReference type="EMBL" id="CAF3853442.1"/>
    </source>
</evidence>
<feature type="compositionally biased region" description="Polar residues" evidence="2">
    <location>
        <begin position="281"/>
        <end position="291"/>
    </location>
</feature>
<feature type="compositionally biased region" description="Polar residues" evidence="2">
    <location>
        <begin position="706"/>
        <end position="716"/>
    </location>
</feature>
<dbReference type="AlphaFoldDB" id="A0A8S2EAG7"/>
<protein>
    <recommendedName>
        <fullName evidence="3">SWIM-type domain-containing protein</fullName>
    </recommendedName>
</protein>
<keyword evidence="1" id="KW-0479">Metal-binding</keyword>
<evidence type="ECO:0000313" key="4">
    <source>
        <dbReference type="EMBL" id="CAF1091916.1"/>
    </source>
</evidence>
<feature type="compositionally biased region" description="Acidic residues" evidence="2">
    <location>
        <begin position="294"/>
        <end position="303"/>
    </location>
</feature>
<reference evidence="4" key="1">
    <citation type="submission" date="2021-02" db="EMBL/GenBank/DDBJ databases">
        <authorList>
            <person name="Nowell W R."/>
        </authorList>
    </citation>
    <scope>NUCLEOTIDE SEQUENCE</scope>
</reference>
<keyword evidence="1" id="KW-0862">Zinc</keyword>
<dbReference type="EMBL" id="CAJNOK010009520">
    <property type="protein sequence ID" value="CAF1091916.1"/>
    <property type="molecule type" value="Genomic_DNA"/>
</dbReference>
<feature type="region of interest" description="Disordered" evidence="2">
    <location>
        <begin position="350"/>
        <end position="370"/>
    </location>
</feature>
<gene>
    <name evidence="4" type="ORF">OVA965_LOCUS18857</name>
    <name evidence="5" type="ORF">TMI583_LOCUS18870</name>
</gene>
<dbReference type="EMBL" id="CAJOBA010009538">
    <property type="protein sequence ID" value="CAF3853442.1"/>
    <property type="molecule type" value="Genomic_DNA"/>
</dbReference>
<comment type="caution">
    <text evidence="4">The sequence shown here is derived from an EMBL/GenBank/DDBJ whole genome shotgun (WGS) entry which is preliminary data.</text>
</comment>
<proteinExistence type="predicted"/>
<feature type="compositionally biased region" description="Acidic residues" evidence="2">
    <location>
        <begin position="261"/>
        <end position="273"/>
    </location>
</feature>
<feature type="non-terminal residue" evidence="4">
    <location>
        <position position="1"/>
    </location>
</feature>
<name>A0A8S2EAG7_9BILA</name>
<feature type="domain" description="SWIM-type" evidence="3">
    <location>
        <begin position="590"/>
        <end position="626"/>
    </location>
</feature>
<evidence type="ECO:0000259" key="3">
    <source>
        <dbReference type="PROSITE" id="PS50966"/>
    </source>
</evidence>
<dbReference type="Proteomes" id="UP000682733">
    <property type="component" value="Unassembled WGS sequence"/>
</dbReference>
<dbReference type="Proteomes" id="UP000677228">
    <property type="component" value="Unassembled WGS sequence"/>
</dbReference>
<dbReference type="PROSITE" id="PS50966">
    <property type="entry name" value="ZF_SWIM"/>
    <property type="match status" value="1"/>
</dbReference>
<dbReference type="GO" id="GO:0008270">
    <property type="term" value="F:zinc ion binding"/>
    <property type="evidence" value="ECO:0007669"/>
    <property type="project" value="UniProtKB-KW"/>
</dbReference>